<dbReference type="InterPro" id="IPR050266">
    <property type="entry name" value="AB_hydrolase_sf"/>
</dbReference>
<dbReference type="InterPro" id="IPR029058">
    <property type="entry name" value="AB_hydrolase_fold"/>
</dbReference>
<dbReference type="SUPFAM" id="SSF53474">
    <property type="entry name" value="alpha/beta-Hydrolases"/>
    <property type="match status" value="1"/>
</dbReference>
<dbReference type="Gene3D" id="3.40.50.1820">
    <property type="entry name" value="alpha/beta hydrolase"/>
    <property type="match status" value="1"/>
</dbReference>
<dbReference type="PRINTS" id="PR00111">
    <property type="entry name" value="ABHYDROLASE"/>
</dbReference>
<dbReference type="Proteomes" id="UP000250299">
    <property type="component" value="Chromosome"/>
</dbReference>
<dbReference type="GO" id="GO:0016020">
    <property type="term" value="C:membrane"/>
    <property type="evidence" value="ECO:0007669"/>
    <property type="project" value="TreeGrafter"/>
</dbReference>
<feature type="domain" description="AB hydrolase-1" evidence="1">
    <location>
        <begin position="52"/>
        <end position="281"/>
    </location>
</feature>
<accession>A0A2Z4RFZ1</accession>
<dbReference type="GO" id="GO:0046464">
    <property type="term" value="P:acylglycerol catabolic process"/>
    <property type="evidence" value="ECO:0007669"/>
    <property type="project" value="TreeGrafter"/>
</dbReference>
<dbReference type="PANTHER" id="PTHR43798:SF33">
    <property type="entry name" value="HYDROLASE, PUTATIVE (AFU_ORTHOLOGUE AFUA_2G14860)-RELATED"/>
    <property type="match status" value="1"/>
</dbReference>
<protein>
    <submittedName>
        <fullName evidence="2">Alpha/beta fold hydrolase</fullName>
    </submittedName>
</protein>
<dbReference type="Pfam" id="PF00561">
    <property type="entry name" value="Abhydrolase_1"/>
    <property type="match status" value="1"/>
</dbReference>
<dbReference type="OrthoDB" id="8680283at2"/>
<sequence>MSETPQHQTNESTGRPAWFEWALDNPGRSHVIEANGSRLHLLSWNFEARDKPVVLFVHGFRGHAHWWDFIAPFFADQYRVIALDLSGMGDSAHRASYGPHTLAEDVIAVAEWLDTPRLIAIGHSYGGSRVLRACADRPELFERLIIIDSYVVFSDQEAVKEPAKIRGDREYPDIETAVARFRLLPQQPDAMPCLVEHVARHSVRATATGVRWKFDANLPPGGAREADGEQLLSRIKRPVAYVFGERSVVVSPAMAHRIVNHLTDARGPIAIPDGHHHLMFDQPIALISTLRALLA</sequence>
<proteinExistence type="predicted"/>
<organism evidence="2 3">
    <name type="scientific">Pseudomonas putida</name>
    <name type="common">Arthrobacter siderocapsulatus</name>
    <dbReference type="NCBI Taxonomy" id="303"/>
    <lineage>
        <taxon>Bacteria</taxon>
        <taxon>Pseudomonadati</taxon>
        <taxon>Pseudomonadota</taxon>
        <taxon>Gammaproteobacteria</taxon>
        <taxon>Pseudomonadales</taxon>
        <taxon>Pseudomonadaceae</taxon>
        <taxon>Pseudomonas</taxon>
    </lineage>
</organism>
<dbReference type="RefSeq" id="WP_110963835.1">
    <property type="nucleotide sequence ID" value="NZ_CP029693.1"/>
</dbReference>
<dbReference type="InterPro" id="IPR000073">
    <property type="entry name" value="AB_hydrolase_1"/>
</dbReference>
<dbReference type="PANTHER" id="PTHR43798">
    <property type="entry name" value="MONOACYLGLYCEROL LIPASE"/>
    <property type="match status" value="1"/>
</dbReference>
<reference evidence="2 3" key="1">
    <citation type="submission" date="2018-05" db="EMBL/GenBank/DDBJ databases">
        <title>Whole genome sequence of Pseudomonas putida JBC17.</title>
        <authorList>
            <person name="Lee Y.H."/>
            <person name="David K."/>
        </authorList>
    </citation>
    <scope>NUCLEOTIDE SEQUENCE [LARGE SCALE GENOMIC DNA]</scope>
    <source>
        <strain evidence="2 3">JBC17</strain>
    </source>
</reference>
<evidence type="ECO:0000259" key="1">
    <source>
        <dbReference type="Pfam" id="PF00561"/>
    </source>
</evidence>
<keyword evidence="2" id="KW-0378">Hydrolase</keyword>
<dbReference type="GO" id="GO:0047372">
    <property type="term" value="F:monoacylglycerol lipase activity"/>
    <property type="evidence" value="ECO:0007669"/>
    <property type="project" value="TreeGrafter"/>
</dbReference>
<name>A0A2Z4RFZ1_PSEPU</name>
<gene>
    <name evidence="2" type="ORF">DKY63_09275</name>
</gene>
<evidence type="ECO:0000313" key="2">
    <source>
        <dbReference type="EMBL" id="AWY40081.1"/>
    </source>
</evidence>
<dbReference type="EMBL" id="CP029693">
    <property type="protein sequence ID" value="AWY40081.1"/>
    <property type="molecule type" value="Genomic_DNA"/>
</dbReference>
<dbReference type="AlphaFoldDB" id="A0A2Z4RFZ1"/>
<evidence type="ECO:0000313" key="3">
    <source>
        <dbReference type="Proteomes" id="UP000250299"/>
    </source>
</evidence>